<feature type="domain" description="Dihydrodipicolinate reductase C-terminal" evidence="15">
    <location>
        <begin position="123"/>
        <end position="237"/>
    </location>
</feature>
<dbReference type="PROSITE" id="PS01298">
    <property type="entry name" value="DAPB"/>
    <property type="match status" value="1"/>
</dbReference>
<comment type="function">
    <text evidence="13">Catalyzes the conversion of 4-hydroxy-tetrahydrodipicolinate (HTPA) to tetrahydrodipicolinate.</text>
</comment>
<dbReference type="Gene3D" id="3.40.50.720">
    <property type="entry name" value="NAD(P)-binding Rossmann-like Domain"/>
    <property type="match status" value="1"/>
</dbReference>
<feature type="binding site" evidence="13">
    <location>
        <position position="40"/>
    </location>
    <ligand>
        <name>NADP(+)</name>
        <dbReference type="ChEBI" id="CHEBI:58349"/>
    </ligand>
</feature>
<dbReference type="PANTHER" id="PTHR20836:SF0">
    <property type="entry name" value="4-HYDROXY-TETRAHYDRODIPICOLINATE REDUCTASE 1, CHLOROPLASTIC-RELATED"/>
    <property type="match status" value="1"/>
</dbReference>
<dbReference type="SUPFAM" id="SSF51735">
    <property type="entry name" value="NAD(P)-binding Rossmann-fold domains"/>
    <property type="match status" value="1"/>
</dbReference>
<dbReference type="OrthoDB" id="9790352at2"/>
<reference evidence="16 17" key="1">
    <citation type="submission" date="2019-04" db="EMBL/GenBank/DDBJ databases">
        <title>Microbes associate with the intestines of laboratory mice.</title>
        <authorList>
            <person name="Navarre W."/>
            <person name="Wong E."/>
            <person name="Huang K."/>
            <person name="Tropini C."/>
            <person name="Ng K."/>
            <person name="Yu B."/>
        </authorList>
    </citation>
    <scope>NUCLEOTIDE SEQUENCE [LARGE SCALE GENOMIC DNA]</scope>
    <source>
        <strain evidence="16 17">NM62_B4-13</strain>
    </source>
</reference>
<dbReference type="InterPro" id="IPR022664">
    <property type="entry name" value="DapB_N_CS"/>
</dbReference>
<dbReference type="PANTHER" id="PTHR20836">
    <property type="entry name" value="DIHYDRODIPICOLINATE REDUCTASE"/>
    <property type="match status" value="1"/>
</dbReference>
<evidence type="ECO:0000256" key="10">
    <source>
        <dbReference type="ARBA" id="ARBA00038983"/>
    </source>
</evidence>
<evidence type="ECO:0000256" key="5">
    <source>
        <dbReference type="ARBA" id="ARBA00022915"/>
    </source>
</evidence>
<dbReference type="NCBIfam" id="TIGR00036">
    <property type="entry name" value="dapB"/>
    <property type="match status" value="1"/>
</dbReference>
<evidence type="ECO:0000256" key="3">
    <source>
        <dbReference type="ARBA" id="ARBA00022605"/>
    </source>
</evidence>
<feature type="active site" description="Proton donor/acceptor" evidence="13">
    <location>
        <position position="149"/>
    </location>
</feature>
<feature type="binding site" evidence="13">
    <location>
        <begin position="12"/>
        <end position="17"/>
    </location>
    <ligand>
        <name>NAD(+)</name>
        <dbReference type="ChEBI" id="CHEBI:57540"/>
    </ligand>
</feature>
<comment type="subcellular location">
    <subcellularLocation>
        <location evidence="13">Cytoplasm</location>
    </subcellularLocation>
</comment>
<dbReference type="EC" id="1.17.1.8" evidence="10 13"/>
<feature type="binding site" evidence="13">
    <location>
        <begin position="117"/>
        <end position="120"/>
    </location>
    <ligand>
        <name>NAD(+)</name>
        <dbReference type="ChEBI" id="CHEBI:57540"/>
    </ligand>
</feature>
<evidence type="ECO:0000256" key="2">
    <source>
        <dbReference type="ARBA" id="ARBA00022490"/>
    </source>
</evidence>
<feature type="binding site" evidence="13">
    <location>
        <position position="150"/>
    </location>
    <ligand>
        <name>(S)-2,3,4,5-tetrahydrodipicolinate</name>
        <dbReference type="ChEBI" id="CHEBI:16845"/>
    </ligand>
</feature>
<gene>
    <name evidence="13" type="primary">dapB</name>
    <name evidence="16" type="ORF">E5352_06330</name>
</gene>
<dbReference type="SUPFAM" id="SSF55347">
    <property type="entry name" value="Glyceraldehyde-3-phosphate dehydrogenase-like, C-terminal domain"/>
    <property type="match status" value="1"/>
</dbReference>
<protein>
    <recommendedName>
        <fullName evidence="10 13">4-hydroxy-tetrahydrodipicolinate reductase</fullName>
        <shortName evidence="13">HTPA reductase</shortName>
        <ecNumber evidence="10 13">1.17.1.8</ecNumber>
    </recommendedName>
</protein>
<feature type="domain" description="Dihydrodipicolinate reductase N-terminal" evidence="14">
    <location>
        <begin position="7"/>
        <end position="120"/>
    </location>
</feature>
<comment type="caution">
    <text evidence="13">Lacks conserved residue(s) required for the propagation of feature annotation.</text>
</comment>
<evidence type="ECO:0000256" key="9">
    <source>
        <dbReference type="ARBA" id="ARBA00037922"/>
    </source>
</evidence>
<keyword evidence="4 13" id="KW-0521">NADP</keyword>
<dbReference type="CDD" id="cd02274">
    <property type="entry name" value="DHDPR_N"/>
    <property type="match status" value="1"/>
</dbReference>
<dbReference type="InterPro" id="IPR023940">
    <property type="entry name" value="DHDPR_bac"/>
</dbReference>
<sequence>MTTSPLRLLVHGASGRMGQTLLRLAAGTSHLQVVAAVTGRAPAQRVVDGVPHFASAELSGVPPFDVAIDFSLPDGFDPVLALCVERNAGLVSGTTGISESQRQALIAAAGRIPLVWASNFSLGVAVLDELVERAAAALSGWECDIVESHHVHKQDAPSGTALTLGEAARKGGAQPRYASLRAGDIVGEHLVQFTGLGERIELIHRATNRDIFARGALFAATQLNGRAPGSYRVRDLLDGPPPGPAG</sequence>
<comment type="catalytic activity">
    <reaction evidence="12 13">
        <text>(S)-2,3,4,5-tetrahydrodipicolinate + NAD(+) + H2O = (2S,4S)-4-hydroxy-2,3,4,5-tetrahydrodipicolinate + NADH + H(+)</text>
        <dbReference type="Rhea" id="RHEA:35323"/>
        <dbReference type="ChEBI" id="CHEBI:15377"/>
        <dbReference type="ChEBI" id="CHEBI:15378"/>
        <dbReference type="ChEBI" id="CHEBI:16845"/>
        <dbReference type="ChEBI" id="CHEBI:57540"/>
        <dbReference type="ChEBI" id="CHEBI:57945"/>
        <dbReference type="ChEBI" id="CHEBI:67139"/>
        <dbReference type="EC" id="1.17.1.8"/>
    </reaction>
</comment>
<dbReference type="HAMAP" id="MF_00102">
    <property type="entry name" value="DapB"/>
    <property type="match status" value="1"/>
</dbReference>
<dbReference type="UniPathway" id="UPA00034">
    <property type="reaction ID" value="UER00018"/>
</dbReference>
<dbReference type="PIRSF" id="PIRSF000161">
    <property type="entry name" value="DHPR"/>
    <property type="match status" value="1"/>
</dbReference>
<keyword evidence="8 13" id="KW-0457">Lysine biosynthesis</keyword>
<dbReference type="Proteomes" id="UP000306631">
    <property type="component" value="Unassembled WGS sequence"/>
</dbReference>
<proteinExistence type="inferred from homology"/>
<keyword evidence="6 13" id="KW-0560">Oxidoreductase</keyword>
<comment type="subunit">
    <text evidence="13">Homotetramer.</text>
</comment>
<feature type="binding site" evidence="13">
    <location>
        <begin position="159"/>
        <end position="160"/>
    </location>
    <ligand>
        <name>(S)-2,3,4,5-tetrahydrodipicolinate</name>
        <dbReference type="ChEBI" id="CHEBI:16845"/>
    </ligand>
</feature>
<dbReference type="AlphaFoldDB" id="A0A4V6RDL2"/>
<dbReference type="EMBL" id="SRYW01000004">
    <property type="protein sequence ID" value="TGY35330.1"/>
    <property type="molecule type" value="Genomic_DNA"/>
</dbReference>
<evidence type="ECO:0000256" key="13">
    <source>
        <dbReference type="HAMAP-Rule" id="MF_00102"/>
    </source>
</evidence>
<evidence type="ECO:0000313" key="17">
    <source>
        <dbReference type="Proteomes" id="UP000306631"/>
    </source>
</evidence>
<keyword evidence="7 13" id="KW-0520">NAD</keyword>
<dbReference type="InterPro" id="IPR036291">
    <property type="entry name" value="NAD(P)-bd_dom_sf"/>
</dbReference>
<evidence type="ECO:0000259" key="15">
    <source>
        <dbReference type="Pfam" id="PF05173"/>
    </source>
</evidence>
<dbReference type="InterPro" id="IPR022663">
    <property type="entry name" value="DapB_C"/>
</dbReference>
<dbReference type="InterPro" id="IPR000846">
    <property type="entry name" value="DapB_N"/>
</dbReference>
<accession>A0A4V6RDL2</accession>
<comment type="similarity">
    <text evidence="1 13">Belongs to the DapB family.</text>
</comment>
<evidence type="ECO:0000256" key="8">
    <source>
        <dbReference type="ARBA" id="ARBA00023154"/>
    </source>
</evidence>
<keyword evidence="3 13" id="KW-0028">Amino-acid biosynthesis</keyword>
<dbReference type="Gene3D" id="3.30.360.10">
    <property type="entry name" value="Dihydrodipicolinate Reductase, domain 2"/>
    <property type="match status" value="1"/>
</dbReference>
<dbReference type="GO" id="GO:0016726">
    <property type="term" value="F:oxidoreductase activity, acting on CH or CH2 groups, NAD or NADP as acceptor"/>
    <property type="evidence" value="ECO:0007669"/>
    <property type="project" value="UniProtKB-UniRule"/>
</dbReference>
<evidence type="ECO:0000313" key="16">
    <source>
        <dbReference type="EMBL" id="TGY35330.1"/>
    </source>
</evidence>
<feature type="binding site" evidence="13">
    <location>
        <begin position="93"/>
        <end position="95"/>
    </location>
    <ligand>
        <name>NAD(+)</name>
        <dbReference type="ChEBI" id="CHEBI:57540"/>
    </ligand>
</feature>
<dbReference type="GO" id="GO:0008839">
    <property type="term" value="F:4-hydroxy-tetrahydrodipicolinate reductase"/>
    <property type="evidence" value="ECO:0007669"/>
    <property type="project" value="UniProtKB-UniRule"/>
</dbReference>
<keyword evidence="5 13" id="KW-0220">Diaminopimelate biosynthesis</keyword>
<keyword evidence="2 13" id="KW-0963">Cytoplasm</keyword>
<name>A0A4V6RDL2_STEMA</name>
<dbReference type="GO" id="GO:0019877">
    <property type="term" value="P:diaminopimelate biosynthetic process"/>
    <property type="evidence" value="ECO:0007669"/>
    <property type="project" value="UniProtKB-UniRule"/>
</dbReference>
<dbReference type="Pfam" id="PF05173">
    <property type="entry name" value="DapB_C"/>
    <property type="match status" value="1"/>
</dbReference>
<dbReference type="GO" id="GO:0009089">
    <property type="term" value="P:lysine biosynthetic process via diaminopimelate"/>
    <property type="evidence" value="ECO:0007669"/>
    <property type="project" value="UniProtKB-UniRule"/>
</dbReference>
<evidence type="ECO:0000256" key="7">
    <source>
        <dbReference type="ARBA" id="ARBA00023027"/>
    </source>
</evidence>
<comment type="caution">
    <text evidence="16">The sequence shown here is derived from an EMBL/GenBank/DDBJ whole genome shotgun (WGS) entry which is preliminary data.</text>
</comment>
<comment type="catalytic activity">
    <reaction evidence="11 13">
        <text>(S)-2,3,4,5-tetrahydrodipicolinate + NADP(+) + H2O = (2S,4S)-4-hydroxy-2,3,4,5-tetrahydrodipicolinate + NADPH + H(+)</text>
        <dbReference type="Rhea" id="RHEA:35331"/>
        <dbReference type="ChEBI" id="CHEBI:15377"/>
        <dbReference type="ChEBI" id="CHEBI:15378"/>
        <dbReference type="ChEBI" id="CHEBI:16845"/>
        <dbReference type="ChEBI" id="CHEBI:57783"/>
        <dbReference type="ChEBI" id="CHEBI:58349"/>
        <dbReference type="ChEBI" id="CHEBI:67139"/>
        <dbReference type="EC" id="1.17.1.8"/>
    </reaction>
</comment>
<dbReference type="GO" id="GO:0051287">
    <property type="term" value="F:NAD binding"/>
    <property type="evidence" value="ECO:0007669"/>
    <property type="project" value="UniProtKB-UniRule"/>
</dbReference>
<organism evidence="16 17">
    <name type="scientific">Stenotrophomonas maltophilia</name>
    <name type="common">Pseudomonas maltophilia</name>
    <name type="synonym">Xanthomonas maltophilia</name>
    <dbReference type="NCBI Taxonomy" id="40324"/>
    <lineage>
        <taxon>Bacteria</taxon>
        <taxon>Pseudomonadati</taxon>
        <taxon>Pseudomonadota</taxon>
        <taxon>Gammaproteobacteria</taxon>
        <taxon>Lysobacterales</taxon>
        <taxon>Lysobacteraceae</taxon>
        <taxon>Stenotrophomonas</taxon>
        <taxon>Stenotrophomonas maltophilia group</taxon>
    </lineage>
</organism>
<evidence type="ECO:0000256" key="12">
    <source>
        <dbReference type="ARBA" id="ARBA00049396"/>
    </source>
</evidence>
<evidence type="ECO:0000259" key="14">
    <source>
        <dbReference type="Pfam" id="PF01113"/>
    </source>
</evidence>
<dbReference type="GO" id="GO:0005829">
    <property type="term" value="C:cytosol"/>
    <property type="evidence" value="ECO:0007669"/>
    <property type="project" value="TreeGrafter"/>
</dbReference>
<feature type="active site" description="Proton donor" evidence="13">
    <location>
        <position position="153"/>
    </location>
</feature>
<dbReference type="GO" id="GO:0050661">
    <property type="term" value="F:NADP binding"/>
    <property type="evidence" value="ECO:0007669"/>
    <property type="project" value="UniProtKB-UniRule"/>
</dbReference>
<evidence type="ECO:0000256" key="11">
    <source>
        <dbReference type="ARBA" id="ARBA00049080"/>
    </source>
</evidence>
<dbReference type="RefSeq" id="WP_136004008.1">
    <property type="nucleotide sequence ID" value="NZ_SRYW01000004.1"/>
</dbReference>
<evidence type="ECO:0000256" key="1">
    <source>
        <dbReference type="ARBA" id="ARBA00006642"/>
    </source>
</evidence>
<comment type="caution">
    <text evidence="13">Was originally thought to be a dihydrodipicolinate reductase (DHDPR), catalyzing the conversion of dihydrodipicolinate to tetrahydrodipicolinate. However, it was shown in E.coli that the substrate of the enzymatic reaction is not dihydrodipicolinate (DHDP) but in fact (2S,4S)-4-hydroxy-2,3,4,5-tetrahydrodipicolinic acid (HTPA), the product released by the DapA-catalyzed reaction.</text>
</comment>
<evidence type="ECO:0000256" key="6">
    <source>
        <dbReference type="ARBA" id="ARBA00023002"/>
    </source>
</evidence>
<comment type="pathway">
    <text evidence="9 13">Amino-acid biosynthesis; L-lysine biosynthesis via DAP pathway; (S)-tetrahydrodipicolinate from L-aspartate: step 4/4.</text>
</comment>
<evidence type="ECO:0000256" key="4">
    <source>
        <dbReference type="ARBA" id="ARBA00022857"/>
    </source>
</evidence>
<dbReference type="Pfam" id="PF01113">
    <property type="entry name" value="DapB_N"/>
    <property type="match status" value="1"/>
</dbReference>